<keyword evidence="2" id="KW-1185">Reference proteome</keyword>
<dbReference type="EMBL" id="CAJPDQ010000010">
    <property type="protein sequence ID" value="CAF9915490.1"/>
    <property type="molecule type" value="Genomic_DNA"/>
</dbReference>
<dbReference type="AlphaFoldDB" id="A0A8H3ICB4"/>
<dbReference type="Proteomes" id="UP000664169">
    <property type="component" value="Unassembled WGS sequence"/>
</dbReference>
<accession>A0A8H3ICB4</accession>
<proteinExistence type="predicted"/>
<organism evidence="1 2">
    <name type="scientific">Gomphillus americanus</name>
    <dbReference type="NCBI Taxonomy" id="1940652"/>
    <lineage>
        <taxon>Eukaryota</taxon>
        <taxon>Fungi</taxon>
        <taxon>Dikarya</taxon>
        <taxon>Ascomycota</taxon>
        <taxon>Pezizomycotina</taxon>
        <taxon>Lecanoromycetes</taxon>
        <taxon>OSLEUM clade</taxon>
        <taxon>Ostropomycetidae</taxon>
        <taxon>Ostropales</taxon>
        <taxon>Graphidaceae</taxon>
        <taxon>Gomphilloideae</taxon>
        <taxon>Gomphillus</taxon>
    </lineage>
</organism>
<protein>
    <submittedName>
        <fullName evidence="1">Uncharacterized protein</fullName>
    </submittedName>
</protein>
<comment type="caution">
    <text evidence="1">The sequence shown here is derived from an EMBL/GenBank/DDBJ whole genome shotgun (WGS) entry which is preliminary data.</text>
</comment>
<evidence type="ECO:0000313" key="1">
    <source>
        <dbReference type="EMBL" id="CAF9915490.1"/>
    </source>
</evidence>
<gene>
    <name evidence="1" type="ORF">GOMPHAMPRED_000774</name>
</gene>
<reference evidence="1" key="1">
    <citation type="submission" date="2021-03" db="EMBL/GenBank/DDBJ databases">
        <authorList>
            <person name="Tagirdzhanova G."/>
        </authorList>
    </citation>
    <scope>NUCLEOTIDE SEQUENCE</scope>
</reference>
<name>A0A8H3ICB4_9LECA</name>
<evidence type="ECO:0000313" key="2">
    <source>
        <dbReference type="Proteomes" id="UP000664169"/>
    </source>
</evidence>
<sequence length="360" mass="41843">MDLIESEGYPEWKDPSAFPDIVREWFKGQKASLFYYRPISSSEDIAFALQKCKGTTIIPEELSSSEISAYNLTQLVHEFMILQQAHLDGVTGSNQDLLFSCIDGSTVEITCPCGSWKGVDRTPMFTVRRDRGYKLTDSKRCKSGECPWQVKMYPSSREYIGVYPSRTGLRSEGTQKTEPLIHPILRAENNLSITTETVELECKLCKEQGKFRRDNSKEFTPTFQDKRPRWTLGDTCPLYITRVIKCHRCNYQSALIPVDENIAFIEAHPMRDFVEYFGNFDDVVKAGLLDAWPSQRREPKRKRKIITDMEDTGMEDQPLKSITTNKHQKQTNHPQQYNTIWPKRMIFKLYERFAKQLSWK</sequence>